<name>A0ABN9VFQ6_9DINO</name>
<protein>
    <recommendedName>
        <fullName evidence="4">Pre-mRNA-processing factor 19</fullName>
        <ecNumber evidence="4">2.3.2.27</ecNumber>
    </recommendedName>
</protein>
<comment type="subcellular location">
    <subcellularLocation>
        <location evidence="4">Nucleus</location>
    </subcellularLocation>
</comment>
<sequence length="225" mass="23874">EKTVAVWDIKDQVTVATLTGHEGDVTALSFSENGYYLATASQDDGTVKLWDLRKPLNIQTLKVSDGPVSSVKFDSTGQYLAVGADTVQIFNFETKSSLGATVELKDHSGSVTGICWGQHAKSAASVSMDPTAPCAFTRSSEGPSSSAAGLRWRVPIKTAAGARAAAAGLLRREPGVPRSEVWRGRWLGGERLVPGSSPPLSVPPSLCNSSRFCKGVLRQHAREGF</sequence>
<keyword evidence="4" id="KW-0234">DNA repair</keyword>
<feature type="repeat" description="WD" evidence="3">
    <location>
        <begin position="18"/>
        <end position="60"/>
    </location>
</feature>
<comment type="similarity">
    <text evidence="4">Belongs to the WD repeat PRP19 family.</text>
</comment>
<dbReference type="PROSITE" id="PS50082">
    <property type="entry name" value="WD_REPEATS_2"/>
    <property type="match status" value="1"/>
</dbReference>
<keyword evidence="4" id="KW-0507">mRNA processing</keyword>
<evidence type="ECO:0000256" key="1">
    <source>
        <dbReference type="ARBA" id="ARBA00022574"/>
    </source>
</evidence>
<dbReference type="SUPFAM" id="SSF50978">
    <property type="entry name" value="WD40 repeat-like"/>
    <property type="match status" value="1"/>
</dbReference>
<comment type="function">
    <text evidence="4">Ubiquitin-protein ligase which is mainly involved pre-mRNA splicing and DNA repair. Required for pre-mRNA splicing as component of the spliceosome.</text>
</comment>
<keyword evidence="4" id="KW-0808">Transferase</keyword>
<comment type="caution">
    <text evidence="5">The sequence shown here is derived from an EMBL/GenBank/DDBJ whole genome shotgun (WGS) entry which is preliminary data.</text>
</comment>
<dbReference type="EC" id="2.3.2.27" evidence="4"/>
<dbReference type="Proteomes" id="UP001189429">
    <property type="component" value="Unassembled WGS sequence"/>
</dbReference>
<proteinExistence type="inferred from homology"/>
<dbReference type="InterPro" id="IPR019775">
    <property type="entry name" value="WD40_repeat_CS"/>
</dbReference>
<comment type="pathway">
    <text evidence="4">Protein modification; protein ubiquitination.</text>
</comment>
<evidence type="ECO:0000256" key="4">
    <source>
        <dbReference type="RuleBase" id="RU367101"/>
    </source>
</evidence>
<evidence type="ECO:0000256" key="3">
    <source>
        <dbReference type="PROSITE-ProRule" id="PRU00221"/>
    </source>
</evidence>
<reference evidence="5" key="1">
    <citation type="submission" date="2023-10" db="EMBL/GenBank/DDBJ databases">
        <authorList>
            <person name="Chen Y."/>
            <person name="Shah S."/>
            <person name="Dougan E. K."/>
            <person name="Thang M."/>
            <person name="Chan C."/>
        </authorList>
    </citation>
    <scope>NUCLEOTIDE SEQUENCE [LARGE SCALE GENOMIC DNA]</scope>
</reference>
<keyword evidence="4" id="KW-0508">mRNA splicing</keyword>
<comment type="catalytic activity">
    <reaction evidence="4">
        <text>S-ubiquitinyl-[E2 ubiquitin-conjugating enzyme]-L-cysteine + [acceptor protein]-L-lysine = [E2 ubiquitin-conjugating enzyme]-L-cysteine + N(6)-ubiquitinyl-[acceptor protein]-L-lysine.</text>
        <dbReference type="EC" id="2.3.2.27"/>
    </reaction>
</comment>
<comment type="subunit">
    <text evidence="4">Homotetramer.</text>
</comment>
<feature type="non-terminal residue" evidence="5">
    <location>
        <position position="225"/>
    </location>
</feature>
<keyword evidence="4" id="KW-0227">DNA damage</keyword>
<accession>A0ABN9VFQ6</accession>
<keyword evidence="2" id="KW-0677">Repeat</keyword>
<organism evidence="5 6">
    <name type="scientific">Prorocentrum cordatum</name>
    <dbReference type="NCBI Taxonomy" id="2364126"/>
    <lineage>
        <taxon>Eukaryota</taxon>
        <taxon>Sar</taxon>
        <taxon>Alveolata</taxon>
        <taxon>Dinophyceae</taxon>
        <taxon>Prorocentrales</taxon>
        <taxon>Prorocentraceae</taxon>
        <taxon>Prorocentrum</taxon>
    </lineage>
</organism>
<dbReference type="InterPro" id="IPR015943">
    <property type="entry name" value="WD40/YVTN_repeat-like_dom_sf"/>
</dbReference>
<gene>
    <name evidence="5" type="ORF">PCOR1329_LOCUS56814</name>
</gene>
<dbReference type="PROSITE" id="PS00678">
    <property type="entry name" value="WD_REPEATS_1"/>
    <property type="match status" value="1"/>
</dbReference>
<dbReference type="InterPro" id="IPR038959">
    <property type="entry name" value="Prp19"/>
</dbReference>
<dbReference type="InterPro" id="IPR036322">
    <property type="entry name" value="WD40_repeat_dom_sf"/>
</dbReference>
<dbReference type="Pfam" id="PF00400">
    <property type="entry name" value="WD40"/>
    <property type="match status" value="2"/>
</dbReference>
<dbReference type="Gene3D" id="2.130.10.10">
    <property type="entry name" value="YVTN repeat-like/Quinoprotein amine dehydrogenase"/>
    <property type="match status" value="1"/>
</dbReference>
<evidence type="ECO:0000313" key="6">
    <source>
        <dbReference type="Proteomes" id="UP001189429"/>
    </source>
</evidence>
<keyword evidence="1 3" id="KW-0853">WD repeat</keyword>
<keyword evidence="4" id="KW-0833">Ubl conjugation pathway</keyword>
<keyword evidence="6" id="KW-1185">Reference proteome</keyword>
<evidence type="ECO:0000256" key="2">
    <source>
        <dbReference type="ARBA" id="ARBA00022737"/>
    </source>
</evidence>
<feature type="non-terminal residue" evidence="5">
    <location>
        <position position="1"/>
    </location>
</feature>
<dbReference type="PANTHER" id="PTHR43995">
    <property type="entry name" value="PRE-MRNA-PROCESSING FACTOR 19"/>
    <property type="match status" value="1"/>
</dbReference>
<dbReference type="PANTHER" id="PTHR43995:SF1">
    <property type="entry name" value="PRE-MRNA-PROCESSING FACTOR 19"/>
    <property type="match status" value="1"/>
</dbReference>
<evidence type="ECO:0000313" key="5">
    <source>
        <dbReference type="EMBL" id="CAK0870821.1"/>
    </source>
</evidence>
<dbReference type="EMBL" id="CAUYUJ010017001">
    <property type="protein sequence ID" value="CAK0870821.1"/>
    <property type="molecule type" value="Genomic_DNA"/>
</dbReference>
<keyword evidence="4" id="KW-0539">Nucleus</keyword>
<dbReference type="InterPro" id="IPR001680">
    <property type="entry name" value="WD40_rpt"/>
</dbReference>
<dbReference type="SMART" id="SM00320">
    <property type="entry name" value="WD40"/>
    <property type="match status" value="3"/>
</dbReference>
<dbReference type="PROSITE" id="PS50294">
    <property type="entry name" value="WD_REPEATS_REGION"/>
    <property type="match status" value="1"/>
</dbReference>
<keyword evidence="4" id="KW-0747">Spliceosome</keyword>